<feature type="transmembrane region" description="Helical" evidence="19">
    <location>
        <begin position="24"/>
        <end position="42"/>
    </location>
</feature>
<dbReference type="GO" id="GO:0016301">
    <property type="term" value="F:kinase activity"/>
    <property type="evidence" value="ECO:0007669"/>
    <property type="project" value="UniProtKB-KW"/>
</dbReference>
<dbReference type="PANTHER" id="PTHR34299">
    <property type="entry name" value="DIACYLGLYCEROL KINASE"/>
    <property type="match status" value="1"/>
</dbReference>
<evidence type="ECO:0000256" key="9">
    <source>
        <dbReference type="ARBA" id="ARBA00022840"/>
    </source>
</evidence>
<feature type="binding site" evidence="17">
    <location>
        <position position="69"/>
    </location>
    <ligand>
        <name>ATP</name>
        <dbReference type="ChEBI" id="CHEBI:30616"/>
    </ligand>
</feature>
<keyword evidence="18" id="KW-0460">Magnesium</keyword>
<dbReference type="RefSeq" id="WP_151667962.1">
    <property type="nucleotide sequence ID" value="NZ_WBVO01000009.1"/>
</dbReference>
<keyword evidence="6 19" id="KW-0812">Transmembrane</keyword>
<evidence type="ECO:0000313" key="20">
    <source>
        <dbReference type="EMBL" id="KAB2808149.1"/>
    </source>
</evidence>
<evidence type="ECO:0000256" key="6">
    <source>
        <dbReference type="ARBA" id="ARBA00022692"/>
    </source>
</evidence>
<dbReference type="Pfam" id="PF01219">
    <property type="entry name" value="DAGK_prokar"/>
    <property type="match status" value="1"/>
</dbReference>
<dbReference type="InterPro" id="IPR033717">
    <property type="entry name" value="UDPK"/>
</dbReference>
<dbReference type="Proteomes" id="UP000468650">
    <property type="component" value="Unassembled WGS sequence"/>
</dbReference>
<feature type="binding site" evidence="18">
    <location>
        <position position="69"/>
    </location>
    <ligand>
        <name>a divalent metal cation</name>
        <dbReference type="ChEBI" id="CHEBI:60240"/>
    </ligand>
</feature>
<feature type="binding site" evidence="17">
    <location>
        <position position="21"/>
    </location>
    <ligand>
        <name>ATP</name>
        <dbReference type="ChEBI" id="CHEBI:30616"/>
    </ligand>
</feature>
<dbReference type="InterPro" id="IPR036945">
    <property type="entry name" value="DAGK_sf"/>
</dbReference>
<feature type="binding site" evidence="16">
    <location>
        <position position="62"/>
    </location>
    <ligand>
        <name>substrate</name>
    </ligand>
</feature>
<evidence type="ECO:0000256" key="15">
    <source>
        <dbReference type="PIRSR" id="PIRSR600829-1"/>
    </source>
</evidence>
<keyword evidence="3" id="KW-1003">Cell membrane</keyword>
<reference evidence="20 21" key="1">
    <citation type="submission" date="2019-09" db="EMBL/GenBank/DDBJ databases">
        <title>Genomes of family Cryomorphaceae.</title>
        <authorList>
            <person name="Bowman J.P."/>
        </authorList>
    </citation>
    <scope>NUCLEOTIDE SEQUENCE [LARGE SCALE GENOMIC DNA]</scope>
    <source>
        <strain evidence="20 21">LMG 25704</strain>
    </source>
</reference>
<keyword evidence="14" id="KW-1208">Phospholipid metabolism</keyword>
<evidence type="ECO:0000256" key="16">
    <source>
        <dbReference type="PIRSR" id="PIRSR600829-2"/>
    </source>
</evidence>
<dbReference type="GO" id="GO:0046872">
    <property type="term" value="F:metal ion binding"/>
    <property type="evidence" value="ECO:0007669"/>
    <property type="project" value="UniProtKB-KW"/>
</dbReference>
<feature type="binding site" evidence="17">
    <location>
        <begin position="87"/>
        <end position="88"/>
    </location>
    <ligand>
        <name>ATP</name>
        <dbReference type="ChEBI" id="CHEBI:30616"/>
    </ligand>
</feature>
<accession>A0A6N6RH37</accession>
<organism evidence="20 21">
    <name type="scientific">Phaeocystidibacter luteus</name>
    <dbReference type="NCBI Taxonomy" id="911197"/>
    <lineage>
        <taxon>Bacteria</taxon>
        <taxon>Pseudomonadati</taxon>
        <taxon>Bacteroidota</taxon>
        <taxon>Flavobacteriia</taxon>
        <taxon>Flavobacteriales</taxon>
        <taxon>Phaeocystidibacteraceae</taxon>
        <taxon>Phaeocystidibacter</taxon>
    </lineage>
</organism>
<evidence type="ECO:0000256" key="12">
    <source>
        <dbReference type="ARBA" id="ARBA00023136"/>
    </source>
</evidence>
<evidence type="ECO:0000256" key="10">
    <source>
        <dbReference type="ARBA" id="ARBA00022989"/>
    </source>
</evidence>
<sequence>MKNRIQAFGYAFSGIRSLLREPHFRFHSFAFLLVTTSAWYFGVTNTEWTILLLTSALVLALEGLNSGIENLADALHPETHPLIKKCKDISAGAVLLAAILAAAIGIIIFTPYIIALAK</sequence>
<feature type="binding site" evidence="17">
    <location>
        <begin position="78"/>
        <end position="80"/>
    </location>
    <ligand>
        <name>ATP</name>
        <dbReference type="ChEBI" id="CHEBI:30616"/>
    </ligand>
</feature>
<feature type="transmembrane region" description="Helical" evidence="19">
    <location>
        <begin position="89"/>
        <end position="114"/>
    </location>
</feature>
<evidence type="ECO:0000313" key="21">
    <source>
        <dbReference type="Proteomes" id="UP000468650"/>
    </source>
</evidence>
<dbReference type="GO" id="GO:0008654">
    <property type="term" value="P:phospholipid biosynthetic process"/>
    <property type="evidence" value="ECO:0007669"/>
    <property type="project" value="UniProtKB-KW"/>
</dbReference>
<dbReference type="EMBL" id="WBVO01000009">
    <property type="protein sequence ID" value="KAB2808149.1"/>
    <property type="molecule type" value="Genomic_DNA"/>
</dbReference>
<evidence type="ECO:0000256" key="4">
    <source>
        <dbReference type="ARBA" id="ARBA00022516"/>
    </source>
</evidence>
<comment type="similarity">
    <text evidence="2">Belongs to the bacterial diacylglycerol kinase family.</text>
</comment>
<evidence type="ECO:0000256" key="1">
    <source>
        <dbReference type="ARBA" id="ARBA00004651"/>
    </source>
</evidence>
<keyword evidence="10 19" id="KW-1133">Transmembrane helix</keyword>
<comment type="subcellular location">
    <subcellularLocation>
        <location evidence="1">Cell membrane</location>
        <topology evidence="1">Multi-pass membrane protein</topology>
    </subcellularLocation>
</comment>
<keyword evidence="12 19" id="KW-0472">Membrane</keyword>
<evidence type="ECO:0000256" key="18">
    <source>
        <dbReference type="PIRSR" id="PIRSR600829-4"/>
    </source>
</evidence>
<dbReference type="OrthoDB" id="1493837at2"/>
<feature type="active site" description="Proton acceptor" evidence="15">
    <location>
        <position position="62"/>
    </location>
</feature>
<evidence type="ECO:0000256" key="19">
    <source>
        <dbReference type="SAM" id="Phobius"/>
    </source>
</evidence>
<keyword evidence="8 20" id="KW-0418">Kinase</keyword>
<evidence type="ECO:0000256" key="11">
    <source>
        <dbReference type="ARBA" id="ARBA00023098"/>
    </source>
</evidence>
<evidence type="ECO:0000256" key="14">
    <source>
        <dbReference type="ARBA" id="ARBA00023264"/>
    </source>
</evidence>
<keyword evidence="5" id="KW-0808">Transferase</keyword>
<comment type="caution">
    <text evidence="20">The sequence shown here is derived from an EMBL/GenBank/DDBJ whole genome shotgun (WGS) entry which is preliminary data.</text>
</comment>
<keyword evidence="4" id="KW-0444">Lipid biosynthesis</keyword>
<gene>
    <name evidence="20" type="ORF">F8C67_11310</name>
</gene>
<feature type="binding site" evidence="18">
    <location>
        <position position="21"/>
    </location>
    <ligand>
        <name>a divalent metal cation</name>
        <dbReference type="ChEBI" id="CHEBI:60240"/>
    </ligand>
</feature>
<evidence type="ECO:0000256" key="17">
    <source>
        <dbReference type="PIRSR" id="PIRSR600829-3"/>
    </source>
</evidence>
<evidence type="ECO:0000256" key="8">
    <source>
        <dbReference type="ARBA" id="ARBA00022777"/>
    </source>
</evidence>
<dbReference type="AlphaFoldDB" id="A0A6N6RH37"/>
<name>A0A6N6RH37_9FLAO</name>
<keyword evidence="7 17" id="KW-0547">Nucleotide-binding</keyword>
<dbReference type="InterPro" id="IPR000829">
    <property type="entry name" value="DAGK"/>
</dbReference>
<keyword evidence="13" id="KW-0594">Phospholipid biosynthesis</keyword>
<protein>
    <submittedName>
        <fullName evidence="20">Diacylglycerol kinase family protein</fullName>
    </submittedName>
</protein>
<dbReference type="CDD" id="cd14265">
    <property type="entry name" value="UDPK_IM_like"/>
    <property type="match status" value="1"/>
</dbReference>
<evidence type="ECO:0000256" key="2">
    <source>
        <dbReference type="ARBA" id="ARBA00005967"/>
    </source>
</evidence>
<keyword evidence="9 17" id="KW-0067">ATP-binding</keyword>
<proteinExistence type="inferred from homology"/>
<comment type="cofactor">
    <cofactor evidence="18">
        <name>Mg(2+)</name>
        <dbReference type="ChEBI" id="CHEBI:18420"/>
    </cofactor>
    <text evidence="18">Mn(2+), Zn(2+), Cd(2+) and Co(2+) support activity to lesser extents.</text>
</comment>
<dbReference type="GO" id="GO:0005886">
    <property type="term" value="C:plasma membrane"/>
    <property type="evidence" value="ECO:0007669"/>
    <property type="project" value="UniProtKB-SubCell"/>
</dbReference>
<dbReference type="GO" id="GO:0005524">
    <property type="term" value="F:ATP binding"/>
    <property type="evidence" value="ECO:0007669"/>
    <property type="project" value="UniProtKB-KW"/>
</dbReference>
<evidence type="ECO:0000256" key="5">
    <source>
        <dbReference type="ARBA" id="ARBA00022679"/>
    </source>
</evidence>
<keyword evidence="21" id="KW-1185">Reference proteome</keyword>
<evidence type="ECO:0000256" key="3">
    <source>
        <dbReference type="ARBA" id="ARBA00022475"/>
    </source>
</evidence>
<keyword evidence="18" id="KW-0479">Metal-binding</keyword>
<dbReference type="PANTHER" id="PTHR34299:SF1">
    <property type="entry name" value="DIACYLGLYCEROL KINASE"/>
    <property type="match status" value="1"/>
</dbReference>
<evidence type="ECO:0000256" key="7">
    <source>
        <dbReference type="ARBA" id="ARBA00022741"/>
    </source>
</evidence>
<evidence type="ECO:0000256" key="13">
    <source>
        <dbReference type="ARBA" id="ARBA00023209"/>
    </source>
</evidence>
<keyword evidence="11" id="KW-0443">Lipid metabolism</keyword>
<feature type="binding site" evidence="17">
    <location>
        <position position="10"/>
    </location>
    <ligand>
        <name>ATP</name>
        <dbReference type="ChEBI" id="CHEBI:30616"/>
    </ligand>
</feature>
<dbReference type="Gene3D" id="1.10.287.3610">
    <property type="match status" value="1"/>
</dbReference>